<protein>
    <submittedName>
        <fullName evidence="1">Uncharacterized protein</fullName>
    </submittedName>
</protein>
<dbReference type="EMBL" id="JAYMGO010000023">
    <property type="protein sequence ID" value="KAL1249437.1"/>
    <property type="molecule type" value="Genomic_DNA"/>
</dbReference>
<accession>A0ABR3L969</accession>
<keyword evidence="2" id="KW-1185">Reference proteome</keyword>
<dbReference type="Proteomes" id="UP001558613">
    <property type="component" value="Unassembled WGS sequence"/>
</dbReference>
<evidence type="ECO:0000313" key="1">
    <source>
        <dbReference type="EMBL" id="KAL1249437.1"/>
    </source>
</evidence>
<organism evidence="1 2">
    <name type="scientific">Cirrhinus molitorella</name>
    <name type="common">mud carp</name>
    <dbReference type="NCBI Taxonomy" id="172907"/>
    <lineage>
        <taxon>Eukaryota</taxon>
        <taxon>Metazoa</taxon>
        <taxon>Chordata</taxon>
        <taxon>Craniata</taxon>
        <taxon>Vertebrata</taxon>
        <taxon>Euteleostomi</taxon>
        <taxon>Actinopterygii</taxon>
        <taxon>Neopterygii</taxon>
        <taxon>Teleostei</taxon>
        <taxon>Ostariophysi</taxon>
        <taxon>Cypriniformes</taxon>
        <taxon>Cyprinidae</taxon>
        <taxon>Labeoninae</taxon>
        <taxon>Labeonini</taxon>
        <taxon>Cirrhinus</taxon>
    </lineage>
</organism>
<sequence>MDSSGVPTPRMDWDSVNLTDAWRRFCQHVQFMFSGLLGDKSEETFYCSYLLLWVDEKGRDVYNTWTLSADESKKLQPYYEFEEYVMPKANPIFARYKFYKLLVKWYKIELSSPPILQKSERNIKSGL</sequence>
<reference evidence="1 2" key="1">
    <citation type="submission" date="2023-09" db="EMBL/GenBank/DDBJ databases">
        <authorList>
            <person name="Wang M."/>
        </authorList>
    </citation>
    <scope>NUCLEOTIDE SEQUENCE [LARGE SCALE GENOMIC DNA]</scope>
    <source>
        <strain evidence="1">GT-2023</strain>
        <tissue evidence="1">Liver</tissue>
    </source>
</reference>
<comment type="caution">
    <text evidence="1">The sequence shown here is derived from an EMBL/GenBank/DDBJ whole genome shotgun (WGS) entry which is preliminary data.</text>
</comment>
<proteinExistence type="predicted"/>
<gene>
    <name evidence="1" type="ORF">QQF64_020442</name>
</gene>
<evidence type="ECO:0000313" key="2">
    <source>
        <dbReference type="Proteomes" id="UP001558613"/>
    </source>
</evidence>
<name>A0ABR3L969_9TELE</name>